<accession>A0ABW0YQA4</accession>
<gene>
    <name evidence="2" type="ORF">ACFPU1_12685</name>
</gene>
<dbReference type="RefSeq" id="WP_385941667.1">
    <property type="nucleotide sequence ID" value="NZ_JBHSOZ010000005.1"/>
</dbReference>
<comment type="caution">
    <text evidence="2">The sequence shown here is derived from an EMBL/GenBank/DDBJ whole genome shotgun (WGS) entry which is preliminary data.</text>
</comment>
<reference evidence="3" key="1">
    <citation type="journal article" date="2019" name="Int. J. Syst. Evol. Microbiol.">
        <title>The Global Catalogue of Microorganisms (GCM) 10K type strain sequencing project: providing services to taxonomists for standard genome sequencing and annotation.</title>
        <authorList>
            <consortium name="The Broad Institute Genomics Platform"/>
            <consortium name="The Broad Institute Genome Sequencing Center for Infectious Disease"/>
            <person name="Wu L."/>
            <person name="Ma J."/>
        </authorList>
    </citation>
    <scope>NUCLEOTIDE SEQUENCE [LARGE SCALE GENOMIC DNA]</scope>
    <source>
        <strain evidence="3">CECT 7184</strain>
    </source>
</reference>
<evidence type="ECO:0000256" key="1">
    <source>
        <dbReference type="SAM" id="MobiDB-lite"/>
    </source>
</evidence>
<dbReference type="Proteomes" id="UP001596142">
    <property type="component" value="Unassembled WGS sequence"/>
</dbReference>
<organism evidence="2 3">
    <name type="scientific">Thalassorhabdus alkalitolerans</name>
    <dbReference type="NCBI Taxonomy" id="2282697"/>
    <lineage>
        <taxon>Bacteria</taxon>
        <taxon>Bacillati</taxon>
        <taxon>Bacillota</taxon>
        <taxon>Bacilli</taxon>
        <taxon>Bacillales</taxon>
        <taxon>Bacillaceae</taxon>
        <taxon>Thalassorhabdus</taxon>
    </lineage>
</organism>
<proteinExistence type="predicted"/>
<sequence length="62" mass="7195">MITGNDVAAFGDIRVIDAKSWLINNFINSTVRLNNRFSEQPSSLKGGEYNELFRKNNRQRYD</sequence>
<feature type="region of interest" description="Disordered" evidence="1">
    <location>
        <begin position="41"/>
        <end position="62"/>
    </location>
</feature>
<evidence type="ECO:0000313" key="2">
    <source>
        <dbReference type="EMBL" id="MFC5713642.1"/>
    </source>
</evidence>
<protein>
    <submittedName>
        <fullName evidence="2">Uncharacterized protein</fullName>
    </submittedName>
</protein>
<feature type="compositionally biased region" description="Basic and acidic residues" evidence="1">
    <location>
        <begin position="51"/>
        <end position="62"/>
    </location>
</feature>
<name>A0ABW0YQA4_9BACI</name>
<keyword evidence="3" id="KW-1185">Reference proteome</keyword>
<dbReference type="EMBL" id="JBHSOZ010000005">
    <property type="protein sequence ID" value="MFC5713642.1"/>
    <property type="molecule type" value="Genomic_DNA"/>
</dbReference>
<evidence type="ECO:0000313" key="3">
    <source>
        <dbReference type="Proteomes" id="UP001596142"/>
    </source>
</evidence>